<comment type="caution">
    <text evidence="5">The sequence shown here is derived from an EMBL/GenBank/DDBJ whole genome shotgun (WGS) entry which is preliminary data.</text>
</comment>
<organism evidence="5 6">
    <name type="scientific">Solanum commersonii</name>
    <name type="common">Commerson's wild potato</name>
    <name type="synonym">Commerson's nightshade</name>
    <dbReference type="NCBI Taxonomy" id="4109"/>
    <lineage>
        <taxon>Eukaryota</taxon>
        <taxon>Viridiplantae</taxon>
        <taxon>Streptophyta</taxon>
        <taxon>Embryophyta</taxon>
        <taxon>Tracheophyta</taxon>
        <taxon>Spermatophyta</taxon>
        <taxon>Magnoliopsida</taxon>
        <taxon>eudicotyledons</taxon>
        <taxon>Gunneridae</taxon>
        <taxon>Pentapetalae</taxon>
        <taxon>asterids</taxon>
        <taxon>lamiids</taxon>
        <taxon>Solanales</taxon>
        <taxon>Solanaceae</taxon>
        <taxon>Solanoideae</taxon>
        <taxon>Solaneae</taxon>
        <taxon>Solanum</taxon>
    </lineage>
</organism>
<name>A0A9J5XXB1_SOLCO</name>
<dbReference type="AlphaFoldDB" id="A0A9J5XXB1"/>
<evidence type="ECO:0000313" key="5">
    <source>
        <dbReference type="EMBL" id="KAG5592263.1"/>
    </source>
</evidence>
<dbReference type="EMBL" id="JACXVP010000008">
    <property type="protein sequence ID" value="KAG5592263.1"/>
    <property type="molecule type" value="Genomic_DNA"/>
</dbReference>
<proteinExistence type="inferred from homology"/>
<keyword evidence="2" id="KW-0645">Protease</keyword>
<dbReference type="GO" id="GO:0006508">
    <property type="term" value="P:proteolysis"/>
    <property type="evidence" value="ECO:0007669"/>
    <property type="project" value="UniProtKB-KW"/>
</dbReference>
<dbReference type="GO" id="GO:0008234">
    <property type="term" value="F:cysteine-type peptidase activity"/>
    <property type="evidence" value="ECO:0007669"/>
    <property type="project" value="InterPro"/>
</dbReference>
<accession>A0A9J5XXB1</accession>
<evidence type="ECO:0000256" key="1">
    <source>
        <dbReference type="ARBA" id="ARBA00005234"/>
    </source>
</evidence>
<protein>
    <recommendedName>
        <fullName evidence="4">Ubiquitin-like protease family profile domain-containing protein</fullName>
    </recommendedName>
</protein>
<dbReference type="InterPro" id="IPR038765">
    <property type="entry name" value="Papain-like_cys_pep_sf"/>
</dbReference>
<comment type="similarity">
    <text evidence="1">Belongs to the peptidase C48 family.</text>
</comment>
<dbReference type="PROSITE" id="PS50600">
    <property type="entry name" value="ULP_PROTEASE"/>
    <property type="match status" value="1"/>
</dbReference>
<dbReference type="OrthoDB" id="1939479at2759"/>
<dbReference type="Pfam" id="PF02902">
    <property type="entry name" value="Peptidase_C48"/>
    <property type="match status" value="1"/>
</dbReference>
<evidence type="ECO:0000259" key="4">
    <source>
        <dbReference type="PROSITE" id="PS50600"/>
    </source>
</evidence>
<evidence type="ECO:0000313" key="6">
    <source>
        <dbReference type="Proteomes" id="UP000824120"/>
    </source>
</evidence>
<sequence>MDQYRYTTFNCLFNTYTKNANKRYYCSLADDTLSTQQHIARADVVYVYERSIKYVINGFSVPAALPWHLIDEVYIPINCGEEFHWVLVVVVLRNRLIRVYDSNLGTRNKSQYDEIKQLSIILPNYLHNSGFFDKTNKIDWATLDAYKDNKTGALMGPQHLFEVEFARGIIDCRTYIAVFAEFLSDKIKVPAIPFRSEYLRSRYATLLWKYGTNKANAEYISENDDPIRLKVASILLADNELINVQ</sequence>
<dbReference type="PANTHER" id="PTHR31470:SF46">
    <property type="entry name" value="ULP1 PROTEASE FAMILY, C-TERMINAL CATALYTIC DOMAIN CONTAINING PROTEIN"/>
    <property type="match status" value="1"/>
</dbReference>
<feature type="domain" description="Ubiquitin-like protease family profile" evidence="4">
    <location>
        <begin position="1"/>
        <end position="183"/>
    </location>
</feature>
<dbReference type="PANTHER" id="PTHR31470">
    <property type="entry name" value="CYSTEINE PROTEINASES SUPERFAMILY PROTEIN-RELATED-RELATED"/>
    <property type="match status" value="1"/>
</dbReference>
<dbReference type="SUPFAM" id="SSF54001">
    <property type="entry name" value="Cysteine proteinases"/>
    <property type="match status" value="1"/>
</dbReference>
<keyword evidence="6" id="KW-1185">Reference proteome</keyword>
<evidence type="ECO:0000256" key="2">
    <source>
        <dbReference type="ARBA" id="ARBA00022670"/>
    </source>
</evidence>
<dbReference type="Proteomes" id="UP000824120">
    <property type="component" value="Chromosome 8"/>
</dbReference>
<dbReference type="Gene3D" id="3.40.395.10">
    <property type="entry name" value="Adenoviral Proteinase, Chain A"/>
    <property type="match status" value="1"/>
</dbReference>
<gene>
    <name evidence="5" type="ORF">H5410_042777</name>
</gene>
<keyword evidence="3" id="KW-0378">Hydrolase</keyword>
<reference evidence="5 6" key="1">
    <citation type="submission" date="2020-09" db="EMBL/GenBank/DDBJ databases">
        <title>De no assembly of potato wild relative species, Solanum commersonii.</title>
        <authorList>
            <person name="Cho K."/>
        </authorList>
    </citation>
    <scope>NUCLEOTIDE SEQUENCE [LARGE SCALE GENOMIC DNA]</scope>
    <source>
        <strain evidence="5">LZ3.2</strain>
        <tissue evidence="5">Leaf</tissue>
    </source>
</reference>
<evidence type="ECO:0000256" key="3">
    <source>
        <dbReference type="ARBA" id="ARBA00022801"/>
    </source>
</evidence>
<dbReference type="InterPro" id="IPR003653">
    <property type="entry name" value="Peptidase_C48_C"/>
</dbReference>